<organism evidence="1 2">
    <name type="scientific">Streptomyces microflavus</name>
    <name type="common">Streptomyces lipmanii</name>
    <dbReference type="NCBI Taxonomy" id="1919"/>
    <lineage>
        <taxon>Bacteria</taxon>
        <taxon>Bacillati</taxon>
        <taxon>Actinomycetota</taxon>
        <taxon>Actinomycetes</taxon>
        <taxon>Kitasatosporales</taxon>
        <taxon>Streptomycetaceae</taxon>
        <taxon>Streptomyces</taxon>
    </lineage>
</organism>
<dbReference type="GO" id="GO:0016787">
    <property type="term" value="F:hydrolase activity"/>
    <property type="evidence" value="ECO:0007669"/>
    <property type="project" value="UniProtKB-KW"/>
</dbReference>
<reference evidence="1 2" key="1">
    <citation type="submission" date="2020-01" db="EMBL/GenBank/DDBJ databases">
        <title>Insect and environment-associated Actinomycetes.</title>
        <authorList>
            <person name="Currrie C."/>
            <person name="Chevrette M."/>
            <person name="Carlson C."/>
            <person name="Stubbendieck R."/>
            <person name="Wendt-Pienkowski E."/>
        </authorList>
    </citation>
    <scope>NUCLEOTIDE SEQUENCE [LARGE SCALE GENOMIC DNA]</scope>
    <source>
        <strain evidence="1 2">SID14438</strain>
    </source>
</reference>
<feature type="non-terminal residue" evidence="1">
    <location>
        <position position="83"/>
    </location>
</feature>
<dbReference type="AlphaFoldDB" id="A0A6N9VFF1"/>
<evidence type="ECO:0000313" key="1">
    <source>
        <dbReference type="EMBL" id="NEB71590.1"/>
    </source>
</evidence>
<accession>A0A6N9VFF1</accession>
<dbReference type="Proteomes" id="UP000471648">
    <property type="component" value="Unassembled WGS sequence"/>
</dbReference>
<protein>
    <submittedName>
        <fullName evidence="1">Glycoside hydrolase family 3 protein</fullName>
    </submittedName>
</protein>
<name>A0A6N9VFF1_STRMI</name>
<comment type="caution">
    <text evidence="1">The sequence shown here is derived from an EMBL/GenBank/DDBJ whole genome shotgun (WGS) entry which is preliminary data.</text>
</comment>
<gene>
    <name evidence="1" type="ORF">G3I39_31650</name>
</gene>
<evidence type="ECO:0000313" key="2">
    <source>
        <dbReference type="Proteomes" id="UP000471648"/>
    </source>
</evidence>
<proteinExistence type="predicted"/>
<keyword evidence="1" id="KW-0378">Hydrolase</keyword>
<feature type="non-terminal residue" evidence="1">
    <location>
        <position position="1"/>
    </location>
</feature>
<sequence>SPSGTTGPPTTTLTGELKELGFRVTTLPTGTAPTQAVIDAAVAAAEGKDAVIVATYNVTAGSAQQKLVRALAATGVPVVVLAI</sequence>
<dbReference type="EMBL" id="JAAGME010001340">
    <property type="protein sequence ID" value="NEB71590.1"/>
    <property type="molecule type" value="Genomic_DNA"/>
</dbReference>